<name>A0A5R9JJL3_9PROT</name>
<dbReference type="Proteomes" id="UP000305654">
    <property type="component" value="Unassembled WGS sequence"/>
</dbReference>
<sequence length="94" mass="10050">MTAGSRLLGRIRRRQAGPEIGARSDTRAAPGLRHASLTAGALKSDESDFGMLTIGNRNLISFVGLLGYCSRMDDDDSLLVRDQVTNEFPAAAEA</sequence>
<keyword evidence="3" id="KW-1185">Reference proteome</keyword>
<evidence type="ECO:0000313" key="2">
    <source>
        <dbReference type="EMBL" id="TLU74548.1"/>
    </source>
</evidence>
<dbReference type="AlphaFoldDB" id="A0A5R9JJL3"/>
<evidence type="ECO:0000256" key="1">
    <source>
        <dbReference type="SAM" id="MobiDB-lite"/>
    </source>
</evidence>
<organism evidence="2 3">
    <name type="scientific">Lichenicoccus roseus</name>
    <dbReference type="NCBI Taxonomy" id="2683649"/>
    <lineage>
        <taxon>Bacteria</taxon>
        <taxon>Pseudomonadati</taxon>
        <taxon>Pseudomonadota</taxon>
        <taxon>Alphaproteobacteria</taxon>
        <taxon>Acetobacterales</taxon>
        <taxon>Acetobacteraceae</taxon>
        <taxon>Lichenicoccus</taxon>
    </lineage>
</organism>
<dbReference type="RefSeq" id="WP_138324797.1">
    <property type="nucleotide sequence ID" value="NZ_VCDI01000001.1"/>
</dbReference>
<proteinExistence type="predicted"/>
<accession>A0A5R9JJL3</accession>
<gene>
    <name evidence="2" type="ORF">FE263_05100</name>
</gene>
<feature type="region of interest" description="Disordered" evidence="1">
    <location>
        <begin position="1"/>
        <end position="28"/>
    </location>
</feature>
<protein>
    <submittedName>
        <fullName evidence="2">Uncharacterized protein</fullName>
    </submittedName>
</protein>
<comment type="caution">
    <text evidence="2">The sequence shown here is derived from an EMBL/GenBank/DDBJ whole genome shotgun (WGS) entry which is preliminary data.</text>
</comment>
<evidence type="ECO:0000313" key="3">
    <source>
        <dbReference type="Proteomes" id="UP000305654"/>
    </source>
</evidence>
<dbReference type="EMBL" id="VCDI01000001">
    <property type="protein sequence ID" value="TLU74548.1"/>
    <property type="molecule type" value="Genomic_DNA"/>
</dbReference>
<reference evidence="2 3" key="1">
    <citation type="submission" date="2019-05" db="EMBL/GenBank/DDBJ databases">
        <authorList>
            <person name="Pankratov T."/>
            <person name="Grouzdev D."/>
        </authorList>
    </citation>
    <scope>NUCLEOTIDE SEQUENCE [LARGE SCALE GENOMIC DNA]</scope>
    <source>
        <strain evidence="2 3">KEBCLARHB70R</strain>
    </source>
</reference>